<dbReference type="PRINTS" id="PR00032">
    <property type="entry name" value="HTHARAC"/>
</dbReference>
<dbReference type="PROSITE" id="PS50110">
    <property type="entry name" value="RESPONSE_REGULATORY"/>
    <property type="match status" value="1"/>
</dbReference>
<keyword evidence="3" id="KW-0238">DNA-binding</keyword>
<dbReference type="InterPro" id="IPR020449">
    <property type="entry name" value="Tscrpt_reg_AraC-type_HTH"/>
</dbReference>
<sequence>MYRIYLADDETWVVIGLKKQIEKSGLPFQVIGEANNGVAAMEEILEKKPDILISDIRMPGLNGLQLLEKLREKGIEMKVIFISGYAEFEYAQSAIRMGTFDYLLKPVEQEKLNQVLERLLGAFRTERGEEEEAPAKEPMNSSMMKRIIREIQERYTENITLSGLAEAHGISTGYLSSQLKAELGLSFSEYITSKRIQKAKELLADESLSVESIAELTGYNDYFYFIKVFKKNTGISPSKYRKNL</sequence>
<evidence type="ECO:0000313" key="10">
    <source>
        <dbReference type="EMBL" id="QMW76801.1"/>
    </source>
</evidence>
<dbReference type="EMBL" id="CP035945">
    <property type="protein sequence ID" value="QBE95356.1"/>
    <property type="molecule type" value="Genomic_DNA"/>
</dbReference>
<dbReference type="GO" id="GO:0043565">
    <property type="term" value="F:sequence-specific DNA binding"/>
    <property type="evidence" value="ECO:0007669"/>
    <property type="project" value="InterPro"/>
</dbReference>
<evidence type="ECO:0000259" key="8">
    <source>
        <dbReference type="PROSITE" id="PS50110"/>
    </source>
</evidence>
<comment type="function">
    <text evidence="5">May play the central regulatory role in sporulation. It may be an element of the effector pathway responsible for the activation of sporulation genes in response to nutritional stress. Spo0A may act in concert with spo0H (a sigma factor) to control the expression of some genes that are critical to the sporulation process.</text>
</comment>
<evidence type="ECO:0000313" key="9">
    <source>
        <dbReference type="EMBL" id="QBE95356.1"/>
    </source>
</evidence>
<gene>
    <name evidence="10" type="ORF">E5259_03860</name>
    <name evidence="9" type="ORF">PMF13cell1_00877</name>
</gene>
<evidence type="ECO:0000259" key="7">
    <source>
        <dbReference type="PROSITE" id="PS01124"/>
    </source>
</evidence>
<dbReference type="Pfam" id="PF12833">
    <property type="entry name" value="HTH_18"/>
    <property type="match status" value="1"/>
</dbReference>
<dbReference type="GO" id="GO:0003700">
    <property type="term" value="F:DNA-binding transcription factor activity"/>
    <property type="evidence" value="ECO:0007669"/>
    <property type="project" value="InterPro"/>
</dbReference>
<evidence type="ECO:0000256" key="4">
    <source>
        <dbReference type="ARBA" id="ARBA00023163"/>
    </source>
</evidence>
<dbReference type="EMBL" id="CP039126">
    <property type="protein sequence ID" value="QMW76801.1"/>
    <property type="molecule type" value="Genomic_DNA"/>
</dbReference>
<dbReference type="SUPFAM" id="SSF52172">
    <property type="entry name" value="CheY-like"/>
    <property type="match status" value="1"/>
</dbReference>
<dbReference type="InterPro" id="IPR001789">
    <property type="entry name" value="Sig_transdc_resp-reg_receiver"/>
</dbReference>
<evidence type="ECO:0000256" key="3">
    <source>
        <dbReference type="ARBA" id="ARBA00023125"/>
    </source>
</evidence>
<organism evidence="9 11">
    <name type="scientific">Blautia producta</name>
    <dbReference type="NCBI Taxonomy" id="33035"/>
    <lineage>
        <taxon>Bacteria</taxon>
        <taxon>Bacillati</taxon>
        <taxon>Bacillota</taxon>
        <taxon>Clostridia</taxon>
        <taxon>Lachnospirales</taxon>
        <taxon>Lachnospiraceae</taxon>
        <taxon>Blautia</taxon>
    </lineage>
</organism>
<dbReference type="Proteomes" id="UP000515789">
    <property type="component" value="Chromosome"/>
</dbReference>
<dbReference type="SMART" id="SM00342">
    <property type="entry name" value="HTH_ARAC"/>
    <property type="match status" value="1"/>
</dbReference>
<dbReference type="PROSITE" id="PS00041">
    <property type="entry name" value="HTH_ARAC_FAMILY_1"/>
    <property type="match status" value="1"/>
</dbReference>
<dbReference type="InterPro" id="IPR009057">
    <property type="entry name" value="Homeodomain-like_sf"/>
</dbReference>
<evidence type="ECO:0000256" key="2">
    <source>
        <dbReference type="ARBA" id="ARBA00023015"/>
    </source>
</evidence>
<proteinExistence type="predicted"/>
<evidence type="ECO:0000256" key="1">
    <source>
        <dbReference type="ARBA" id="ARBA00018672"/>
    </source>
</evidence>
<feature type="modified residue" description="4-aspartylphosphate" evidence="6">
    <location>
        <position position="55"/>
    </location>
</feature>
<reference evidence="10 12" key="2">
    <citation type="submission" date="2019-04" db="EMBL/GenBank/DDBJ databases">
        <authorList>
            <person name="Schori C."/>
            <person name="Ahrens C."/>
        </authorList>
    </citation>
    <scope>NUCLEOTIDE SEQUENCE [LARGE SCALE GENOMIC DNA]</scope>
    <source>
        <strain evidence="10 12">DSM 2950</strain>
    </source>
</reference>
<dbReference type="SUPFAM" id="SSF46689">
    <property type="entry name" value="Homeodomain-like"/>
    <property type="match status" value="2"/>
</dbReference>
<dbReference type="SMART" id="SM00448">
    <property type="entry name" value="REC"/>
    <property type="match status" value="1"/>
</dbReference>
<dbReference type="PROSITE" id="PS01124">
    <property type="entry name" value="HTH_ARAC_FAMILY_2"/>
    <property type="match status" value="1"/>
</dbReference>
<dbReference type="Proteomes" id="UP000289794">
    <property type="component" value="Chromosome"/>
</dbReference>
<dbReference type="CDD" id="cd17536">
    <property type="entry name" value="REC_YesN-like"/>
    <property type="match status" value="1"/>
</dbReference>
<keyword evidence="4" id="KW-0804">Transcription</keyword>
<dbReference type="PANTHER" id="PTHR43280:SF2">
    <property type="entry name" value="HTH-TYPE TRANSCRIPTIONAL REGULATOR EXSA"/>
    <property type="match status" value="1"/>
</dbReference>
<dbReference type="InterPro" id="IPR011006">
    <property type="entry name" value="CheY-like_superfamily"/>
</dbReference>
<feature type="domain" description="HTH araC/xylS-type" evidence="7">
    <location>
        <begin position="145"/>
        <end position="243"/>
    </location>
</feature>
<feature type="domain" description="Response regulatory" evidence="8">
    <location>
        <begin position="3"/>
        <end position="120"/>
    </location>
</feature>
<dbReference type="InterPro" id="IPR018062">
    <property type="entry name" value="HTH_AraC-typ_CS"/>
</dbReference>
<keyword evidence="6" id="KW-0597">Phosphoprotein</keyword>
<dbReference type="PANTHER" id="PTHR43280">
    <property type="entry name" value="ARAC-FAMILY TRANSCRIPTIONAL REGULATOR"/>
    <property type="match status" value="1"/>
</dbReference>
<evidence type="ECO:0000313" key="12">
    <source>
        <dbReference type="Proteomes" id="UP000515789"/>
    </source>
</evidence>
<dbReference type="KEGG" id="bpro:PMF13cell1_00877"/>
<dbReference type="Gene3D" id="1.10.10.60">
    <property type="entry name" value="Homeodomain-like"/>
    <property type="match status" value="2"/>
</dbReference>
<dbReference type="Pfam" id="PF00072">
    <property type="entry name" value="Response_reg"/>
    <property type="match status" value="1"/>
</dbReference>
<evidence type="ECO:0000256" key="5">
    <source>
        <dbReference type="ARBA" id="ARBA00024867"/>
    </source>
</evidence>
<dbReference type="Gene3D" id="3.40.50.2300">
    <property type="match status" value="1"/>
</dbReference>
<reference evidence="9 11" key="1">
    <citation type="submission" date="2019-01" db="EMBL/GenBank/DDBJ databases">
        <title>PMF-metabolizing Aryl O-demethylase.</title>
        <authorList>
            <person name="Kim M."/>
        </authorList>
    </citation>
    <scope>NUCLEOTIDE SEQUENCE [LARGE SCALE GENOMIC DNA]</scope>
    <source>
        <strain evidence="9 11">PMF1</strain>
    </source>
</reference>
<dbReference type="InterPro" id="IPR018060">
    <property type="entry name" value="HTH_AraC"/>
</dbReference>
<accession>A0A4P6LTP7</accession>
<dbReference type="AlphaFoldDB" id="A0A4P6LTP7"/>
<keyword evidence="2" id="KW-0805">Transcription regulation</keyword>
<name>A0A4P6LTP7_9FIRM</name>
<dbReference type="GeneID" id="75052497"/>
<evidence type="ECO:0000313" key="11">
    <source>
        <dbReference type="Proteomes" id="UP000289794"/>
    </source>
</evidence>
<protein>
    <recommendedName>
        <fullName evidence="1">Stage 0 sporulation protein A homolog</fullName>
    </recommendedName>
</protein>
<dbReference type="GO" id="GO:0000160">
    <property type="term" value="P:phosphorelay signal transduction system"/>
    <property type="evidence" value="ECO:0007669"/>
    <property type="project" value="InterPro"/>
</dbReference>
<dbReference type="RefSeq" id="WP_018593116.1">
    <property type="nucleotide sequence ID" value="NZ_AP031416.1"/>
</dbReference>
<evidence type="ECO:0000256" key="6">
    <source>
        <dbReference type="PROSITE-ProRule" id="PRU00169"/>
    </source>
</evidence>